<sequence length="205" mass="24024">MFTELKTSNKITDKVYSEDDKGNTTIAVMKELDVRPTNYFSKKEDSLYSIETFFKKAYVVKEVIPEIAWQLITETKNIGQFNCQKATGIFRGRNYTVWFTNEIPLPFGPWKLNGLPGVILEAKDDKNQLYFFAKKVVLADQEEILKPEAEQTIELRKFISLKDKLYQDKEKVIATKVPRNSKFKFTPPARNRQKEIIYEWETETD</sequence>
<dbReference type="Proteomes" id="UP001597472">
    <property type="component" value="Unassembled WGS sequence"/>
</dbReference>
<comment type="caution">
    <text evidence="1">The sequence shown here is derived from an EMBL/GenBank/DDBJ whole genome shotgun (WGS) entry which is preliminary data.</text>
</comment>
<gene>
    <name evidence="1" type="ORF">ACFSQP_07210</name>
</gene>
<name>A0ABW5KRW0_9FLAO</name>
<reference evidence="2" key="1">
    <citation type="journal article" date="2019" name="Int. J. Syst. Evol. Microbiol.">
        <title>The Global Catalogue of Microorganisms (GCM) 10K type strain sequencing project: providing services to taxonomists for standard genome sequencing and annotation.</title>
        <authorList>
            <consortium name="The Broad Institute Genomics Platform"/>
            <consortium name="The Broad Institute Genome Sequencing Center for Infectious Disease"/>
            <person name="Wu L."/>
            <person name="Ma J."/>
        </authorList>
    </citation>
    <scope>NUCLEOTIDE SEQUENCE [LARGE SCALE GENOMIC DNA]</scope>
    <source>
        <strain evidence="2">KCTC 42587</strain>
    </source>
</reference>
<keyword evidence="2" id="KW-1185">Reference proteome</keyword>
<evidence type="ECO:0000313" key="1">
    <source>
        <dbReference type="EMBL" id="MFD2551602.1"/>
    </source>
</evidence>
<dbReference type="RefSeq" id="WP_376892868.1">
    <property type="nucleotide sequence ID" value="NZ_JBHULS010000002.1"/>
</dbReference>
<accession>A0ABW5KRW0</accession>
<proteinExistence type="predicted"/>
<organism evidence="1 2">
    <name type="scientific">Bizionia sediminis</name>
    <dbReference type="NCBI Taxonomy" id="1737064"/>
    <lineage>
        <taxon>Bacteria</taxon>
        <taxon>Pseudomonadati</taxon>
        <taxon>Bacteroidota</taxon>
        <taxon>Flavobacteriia</taxon>
        <taxon>Flavobacteriales</taxon>
        <taxon>Flavobacteriaceae</taxon>
        <taxon>Bizionia</taxon>
    </lineage>
</organism>
<protein>
    <submittedName>
        <fullName evidence="1">GLPGLI family protein</fullName>
    </submittedName>
</protein>
<dbReference type="Pfam" id="PF22252">
    <property type="entry name" value="PNGase_F-II_N"/>
    <property type="match status" value="1"/>
</dbReference>
<dbReference type="InterPro" id="IPR005901">
    <property type="entry name" value="GLPGLI"/>
</dbReference>
<evidence type="ECO:0000313" key="2">
    <source>
        <dbReference type="Proteomes" id="UP001597472"/>
    </source>
</evidence>
<dbReference type="EMBL" id="JBHULS010000002">
    <property type="protein sequence ID" value="MFD2551602.1"/>
    <property type="molecule type" value="Genomic_DNA"/>
</dbReference>
<dbReference type="NCBIfam" id="TIGR01200">
    <property type="entry name" value="GLPGLI"/>
    <property type="match status" value="1"/>
</dbReference>